<name>A0AAD5TVQ8_9FUNG</name>
<evidence type="ECO:0000313" key="1">
    <source>
        <dbReference type="EMBL" id="KAJ3211120.1"/>
    </source>
</evidence>
<dbReference type="AlphaFoldDB" id="A0AAD5TVQ8"/>
<dbReference type="Proteomes" id="UP001211065">
    <property type="component" value="Unassembled WGS sequence"/>
</dbReference>
<keyword evidence="2" id="KW-1185">Reference proteome</keyword>
<protein>
    <submittedName>
        <fullName evidence="1">Uncharacterized protein</fullName>
    </submittedName>
</protein>
<sequence>MKRDQSSLYNEATQPNEYEMRDNKKVRFFQGDQPPSLFNFNQSQLNQASLNFDFHFNQTPQLDNHDRELLEKLIKFLDLPYTYKETVIRLINSLASSTAIKKPHENHATITAAIFHTTYQSYLLQNSVSQDELPSFNQQLVNLLIVYKKNANLLTLSNCAFLVNLPKIFYTKILDSFTKIQKNSDNNLNQVSISAERYFNKLTYLTEILKKFGTLYQFFEKMFRIFCFKKFKSPDITEVELDFNQCVFRYCWTLIVFSLELNSVIEKNWCNYGRALCFQIVRFVSGCLTSNQQTSQGVHDLLKLPGNPDSVFGNAWWGVHSQFWLEILKKYPMFEGITVEDLSLAKQNLFKTIILLERSNFFLNTQRTYSEECEMPIFEHSFDVKLQGYFRTNYNGLTHLLDLIYLKSNKRDVLVIPSTNDSDRPLQEKVNFDVDVRVFLTEESSCAFSTTRGRVFKTPFKSKSNATTSRKLVSALKKYSGENNLMLSTPLSVKSVLSSRPKLNEFDLKSLREATIRSIAAEYPSIYHYSESFYKIYEGNELKFREAAATFPSIEEDYKAFRENFSTKDNSIQYQKFSENSCRMSNRFLIMLISQYLRRTRNVTIPVLLKDIQFRRCLLLISAEFIRSVFCSLITFEELLQVTKPNYLELLMLIDLILTCCGNYMDKYTVCRYIEIQERILESEIFKDNAIYEVFDFNKEELKTNRKNLVLNNVI</sequence>
<comment type="caution">
    <text evidence="1">The sequence shown here is derived from an EMBL/GenBank/DDBJ whole genome shotgun (WGS) entry which is preliminary data.</text>
</comment>
<gene>
    <name evidence="1" type="ORF">HK099_008092</name>
</gene>
<proteinExistence type="predicted"/>
<evidence type="ECO:0000313" key="2">
    <source>
        <dbReference type="Proteomes" id="UP001211065"/>
    </source>
</evidence>
<accession>A0AAD5TVQ8</accession>
<dbReference type="EMBL" id="JADGJW010000854">
    <property type="protein sequence ID" value="KAJ3211120.1"/>
    <property type="molecule type" value="Genomic_DNA"/>
</dbReference>
<reference evidence="1" key="1">
    <citation type="submission" date="2020-05" db="EMBL/GenBank/DDBJ databases">
        <title>Phylogenomic resolution of chytrid fungi.</title>
        <authorList>
            <person name="Stajich J.E."/>
            <person name="Amses K."/>
            <person name="Simmons R."/>
            <person name="Seto K."/>
            <person name="Myers J."/>
            <person name="Bonds A."/>
            <person name="Quandt C.A."/>
            <person name="Barry K."/>
            <person name="Liu P."/>
            <person name="Grigoriev I."/>
            <person name="Longcore J.E."/>
            <person name="James T.Y."/>
        </authorList>
    </citation>
    <scope>NUCLEOTIDE SEQUENCE</scope>
    <source>
        <strain evidence="1">JEL0476</strain>
    </source>
</reference>
<organism evidence="1 2">
    <name type="scientific">Clydaea vesicula</name>
    <dbReference type="NCBI Taxonomy" id="447962"/>
    <lineage>
        <taxon>Eukaryota</taxon>
        <taxon>Fungi</taxon>
        <taxon>Fungi incertae sedis</taxon>
        <taxon>Chytridiomycota</taxon>
        <taxon>Chytridiomycota incertae sedis</taxon>
        <taxon>Chytridiomycetes</taxon>
        <taxon>Lobulomycetales</taxon>
        <taxon>Lobulomycetaceae</taxon>
        <taxon>Clydaea</taxon>
    </lineage>
</organism>